<protein>
    <submittedName>
        <fullName evidence="1">Uncharacterized protein</fullName>
    </submittedName>
</protein>
<evidence type="ECO:0000313" key="1">
    <source>
        <dbReference type="EnsemblMetazoa" id="AATE019693-PA.1"/>
    </source>
</evidence>
<dbReference type="VEuPathDB" id="VectorBase:AATE019693"/>
<dbReference type="EnsemblMetazoa" id="AATE019693-RA">
    <property type="protein sequence ID" value="AATE019693-PA.1"/>
    <property type="gene ID" value="AATE019693"/>
</dbReference>
<accession>A0A182JKC8</accession>
<dbReference type="AlphaFoldDB" id="A0A182JKC8"/>
<sequence>MMTFGSLDWVGQLAQEATVKPLKERLYWADRGSLKEKQKDGSSPIRPSASEWQSVNGPDVILLQPFHACTAAPEVLATKVIVPAARTIATHAPAASHTSEPTAKVVGEVDLDIEHLPAALAVGRCLPSLVASCSHFRCRSCLATLVQRNHLVPTSRILTIASLSQVILGLQSDGRLLCFPLVQRHFLGLELRFYVTGVSILIIVVTGRWFFILVVRASSSLQLCLPLITTGTANNTVGFLVLLVAYVLPTALPFLAALRM</sequence>
<organism evidence="1">
    <name type="scientific">Anopheles atroparvus</name>
    <name type="common">European mosquito</name>
    <dbReference type="NCBI Taxonomy" id="41427"/>
    <lineage>
        <taxon>Eukaryota</taxon>
        <taxon>Metazoa</taxon>
        <taxon>Ecdysozoa</taxon>
        <taxon>Arthropoda</taxon>
        <taxon>Hexapoda</taxon>
        <taxon>Insecta</taxon>
        <taxon>Pterygota</taxon>
        <taxon>Neoptera</taxon>
        <taxon>Endopterygota</taxon>
        <taxon>Diptera</taxon>
        <taxon>Nematocera</taxon>
        <taxon>Culicoidea</taxon>
        <taxon>Culicidae</taxon>
        <taxon>Anophelinae</taxon>
        <taxon>Anopheles</taxon>
    </lineage>
</organism>
<reference evidence="1" key="1">
    <citation type="submission" date="2022-08" db="UniProtKB">
        <authorList>
            <consortium name="EnsemblMetazoa"/>
        </authorList>
    </citation>
    <scope>IDENTIFICATION</scope>
    <source>
        <strain evidence="1">EBRO</strain>
    </source>
</reference>
<proteinExistence type="predicted"/>
<name>A0A182JKC8_ANOAO</name>
<dbReference type="EMBL" id="AXCP01008077">
    <property type="status" value="NOT_ANNOTATED_CDS"/>
    <property type="molecule type" value="Genomic_DNA"/>
</dbReference>